<comment type="caution">
    <text evidence="4">The sequence shown here is derived from an EMBL/GenBank/DDBJ whole genome shotgun (WGS) entry which is preliminary data.</text>
</comment>
<dbReference type="AlphaFoldDB" id="A0A367IP64"/>
<dbReference type="PANTHER" id="PTHR13031:SF0">
    <property type="entry name" value="RIBONUCLEASE P PROTEIN SUBUNIT P30"/>
    <property type="match status" value="1"/>
</dbReference>
<keyword evidence="5" id="KW-1185">Reference proteome</keyword>
<feature type="non-terminal residue" evidence="4">
    <location>
        <position position="1"/>
    </location>
</feature>
<dbReference type="SUPFAM" id="SSF89550">
    <property type="entry name" value="PHP domain-like"/>
    <property type="match status" value="1"/>
</dbReference>
<organism evidence="4 5">
    <name type="scientific">Rhizopus stolonifer</name>
    <name type="common">Rhizopus nigricans</name>
    <dbReference type="NCBI Taxonomy" id="4846"/>
    <lineage>
        <taxon>Eukaryota</taxon>
        <taxon>Fungi</taxon>
        <taxon>Fungi incertae sedis</taxon>
        <taxon>Mucoromycota</taxon>
        <taxon>Mucoromycotina</taxon>
        <taxon>Mucoromycetes</taxon>
        <taxon>Mucorales</taxon>
        <taxon>Mucorineae</taxon>
        <taxon>Rhizopodaceae</taxon>
        <taxon>Rhizopus</taxon>
    </lineage>
</organism>
<sequence>RFPNMKQLTRATIEIDNIKQNYQLSSNSTSSHIDILAVRPTTVDLCKHACQNLEVDIISLDLANAKTSPSYPAAQVAVSRGIFFEICYAQTFRNLAKKSAFFSGVKRLVEVTRGHNLLFSSEALRALEIRKPADLRILGALFGMTQDQIETSITVNYAKLLKKAGKQNMVRLNVCTE</sequence>
<dbReference type="InterPro" id="IPR016195">
    <property type="entry name" value="Pol/histidinol_Pase-like"/>
</dbReference>
<dbReference type="OrthoDB" id="17948at2759"/>
<dbReference type="EMBL" id="PJQM01006573">
    <property type="protein sequence ID" value="RCH79452.1"/>
    <property type="molecule type" value="Genomic_DNA"/>
</dbReference>
<evidence type="ECO:0000256" key="2">
    <source>
        <dbReference type="ARBA" id="ARBA00007331"/>
    </source>
</evidence>
<dbReference type="Proteomes" id="UP000253551">
    <property type="component" value="Unassembled WGS sequence"/>
</dbReference>
<proteinExistence type="inferred from homology"/>
<evidence type="ECO:0000256" key="1">
    <source>
        <dbReference type="ARBA" id="ARBA00004123"/>
    </source>
</evidence>
<evidence type="ECO:0000313" key="4">
    <source>
        <dbReference type="EMBL" id="RCH79452.1"/>
    </source>
</evidence>
<protein>
    <submittedName>
        <fullName evidence="4">Uncharacterized protein</fullName>
    </submittedName>
</protein>
<dbReference type="Pfam" id="PF01876">
    <property type="entry name" value="RNase_P_p30"/>
    <property type="match status" value="1"/>
</dbReference>
<dbReference type="GO" id="GO:0005634">
    <property type="term" value="C:nucleus"/>
    <property type="evidence" value="ECO:0007669"/>
    <property type="project" value="UniProtKB-SubCell"/>
</dbReference>
<dbReference type="GO" id="GO:0003723">
    <property type="term" value="F:RNA binding"/>
    <property type="evidence" value="ECO:0007669"/>
    <property type="project" value="TreeGrafter"/>
</dbReference>
<accession>A0A367IP64</accession>
<keyword evidence="3" id="KW-0819">tRNA processing</keyword>
<evidence type="ECO:0000313" key="5">
    <source>
        <dbReference type="Proteomes" id="UP000253551"/>
    </source>
</evidence>
<evidence type="ECO:0000256" key="3">
    <source>
        <dbReference type="ARBA" id="ARBA00022694"/>
    </source>
</evidence>
<comment type="subcellular location">
    <subcellularLocation>
        <location evidence="1">Nucleus</location>
    </subcellularLocation>
</comment>
<name>A0A367IP64_RHIST</name>
<dbReference type="PANTHER" id="PTHR13031">
    <property type="entry name" value="RIBONUCLEASE P SUBUNIT P30"/>
    <property type="match status" value="1"/>
</dbReference>
<reference evidence="4 5" key="1">
    <citation type="journal article" date="2018" name="G3 (Bethesda)">
        <title>Phylogenetic and Phylogenomic Definition of Rhizopus Species.</title>
        <authorList>
            <person name="Gryganskyi A.P."/>
            <person name="Golan J."/>
            <person name="Dolatabadi S."/>
            <person name="Mondo S."/>
            <person name="Robb S."/>
            <person name="Idnurm A."/>
            <person name="Muszewska A."/>
            <person name="Steczkiewicz K."/>
            <person name="Masonjones S."/>
            <person name="Liao H.L."/>
            <person name="Gajdeczka M.T."/>
            <person name="Anike F."/>
            <person name="Vuek A."/>
            <person name="Anishchenko I.M."/>
            <person name="Voigt K."/>
            <person name="de Hoog G.S."/>
            <person name="Smith M.E."/>
            <person name="Heitman J."/>
            <person name="Vilgalys R."/>
            <person name="Stajich J.E."/>
        </authorList>
    </citation>
    <scope>NUCLEOTIDE SEQUENCE [LARGE SCALE GENOMIC DNA]</scope>
    <source>
        <strain evidence="4 5">LSU 92-RS-03</strain>
    </source>
</reference>
<dbReference type="InterPro" id="IPR002738">
    <property type="entry name" value="RNase_P_p30"/>
</dbReference>
<dbReference type="GO" id="GO:0008033">
    <property type="term" value="P:tRNA processing"/>
    <property type="evidence" value="ECO:0007669"/>
    <property type="project" value="UniProtKB-KW"/>
</dbReference>
<comment type="similarity">
    <text evidence="2">Belongs to the eukaryotic/archaeal RNase P protein component 3 family.</text>
</comment>
<gene>
    <name evidence="4" type="ORF">CU098_000847</name>
</gene>
<dbReference type="STRING" id="4846.A0A367IP64"/>
<dbReference type="Gene3D" id="3.20.20.140">
    <property type="entry name" value="Metal-dependent hydrolases"/>
    <property type="match status" value="1"/>
</dbReference>